<proteinExistence type="predicted"/>
<dbReference type="EMBL" id="CAFZ01000017">
    <property type="protein sequence ID" value="CCA67644.1"/>
    <property type="molecule type" value="Genomic_DNA"/>
</dbReference>
<dbReference type="eggNOG" id="KOG3129">
    <property type="taxonomic scope" value="Eukaryota"/>
</dbReference>
<dbReference type="GO" id="GO:0005634">
    <property type="term" value="C:nucleus"/>
    <property type="evidence" value="ECO:0007669"/>
    <property type="project" value="TreeGrafter"/>
</dbReference>
<evidence type="ECO:0000313" key="4">
    <source>
        <dbReference type="EMBL" id="CCA67644.1"/>
    </source>
</evidence>
<dbReference type="PANTHER" id="PTHR12651:SF1">
    <property type="entry name" value="26S PROTEASOME NON-ATPASE REGULATORY SUBUNIT 9"/>
    <property type="match status" value="1"/>
</dbReference>
<evidence type="ECO:0000256" key="1">
    <source>
        <dbReference type="ARBA" id="ARBA00023186"/>
    </source>
</evidence>
<dbReference type="HOGENOM" id="CLU_073146_1_0_1"/>
<keyword evidence="5" id="KW-1185">Reference proteome</keyword>
<dbReference type="PANTHER" id="PTHR12651">
    <property type="entry name" value="26S PROTEASOME NON-ATPASE REGULATORY SUBUNIT 9"/>
    <property type="match status" value="1"/>
</dbReference>
<dbReference type="InterPro" id="IPR035269">
    <property type="entry name" value="PSMD9"/>
</dbReference>
<dbReference type="FunFam" id="2.30.42.10:FF:000107">
    <property type="entry name" value="26S proteasome non-ATPase regulatory subunit 9"/>
    <property type="match status" value="1"/>
</dbReference>
<dbReference type="Proteomes" id="UP000007148">
    <property type="component" value="Unassembled WGS sequence"/>
</dbReference>
<feature type="domain" description="Nas2 N-terminal" evidence="3">
    <location>
        <begin position="8"/>
        <end position="82"/>
    </location>
</feature>
<dbReference type="Gene3D" id="6.10.140.1710">
    <property type="match status" value="1"/>
</dbReference>
<dbReference type="InterPro" id="IPR036034">
    <property type="entry name" value="PDZ_sf"/>
</dbReference>
<protein>
    <recommendedName>
        <fullName evidence="2">Probable 26S proteasome regulatory subunit p27</fullName>
    </recommendedName>
</protein>
<accession>G4T8L7</accession>
<reference evidence="4 5" key="1">
    <citation type="journal article" date="2011" name="PLoS Pathog.">
        <title>Endophytic Life Strategies Decoded by Genome and Transcriptome Analyses of the Mutualistic Root Symbiont Piriformospora indica.</title>
        <authorList>
            <person name="Zuccaro A."/>
            <person name="Lahrmann U."/>
            <person name="Guldener U."/>
            <person name="Langen G."/>
            <person name="Pfiffi S."/>
            <person name="Biedenkopf D."/>
            <person name="Wong P."/>
            <person name="Samans B."/>
            <person name="Grimm C."/>
            <person name="Basiewicz M."/>
            <person name="Murat C."/>
            <person name="Martin F."/>
            <person name="Kogel K.H."/>
        </authorList>
    </citation>
    <scope>NUCLEOTIDE SEQUENCE [LARGE SCALE GENOMIC DNA]</scope>
    <source>
        <strain evidence="4 5">DSM 11827</strain>
    </source>
</reference>
<dbReference type="OMA" id="DWGGRGM"/>
<gene>
    <name evidence="4" type="ORF">PIIN_01473</name>
</gene>
<dbReference type="Pfam" id="PF18265">
    <property type="entry name" value="Nas2_N"/>
    <property type="match status" value="1"/>
</dbReference>
<evidence type="ECO:0000259" key="3">
    <source>
        <dbReference type="Pfam" id="PF18265"/>
    </source>
</evidence>
<keyword evidence="1" id="KW-0143">Chaperone</keyword>
<dbReference type="InParanoid" id="G4T8L7"/>
<dbReference type="AlphaFoldDB" id="G4T8L7"/>
<dbReference type="GO" id="GO:0000502">
    <property type="term" value="C:proteasome complex"/>
    <property type="evidence" value="ECO:0007669"/>
    <property type="project" value="UniProtKB-KW"/>
</dbReference>
<name>G4T8L7_SERID</name>
<dbReference type="GO" id="GO:0005737">
    <property type="term" value="C:cytoplasm"/>
    <property type="evidence" value="ECO:0007669"/>
    <property type="project" value="TreeGrafter"/>
</dbReference>
<evidence type="ECO:0000313" key="5">
    <source>
        <dbReference type="Proteomes" id="UP000007148"/>
    </source>
</evidence>
<dbReference type="Gene3D" id="2.30.42.10">
    <property type="match status" value="1"/>
</dbReference>
<keyword evidence="4" id="KW-0647">Proteasome</keyword>
<dbReference type="STRING" id="1109443.G4T8L7"/>
<dbReference type="OrthoDB" id="72325at2759"/>
<dbReference type="InterPro" id="IPR040815">
    <property type="entry name" value="Nas2_N"/>
</dbReference>
<dbReference type="GO" id="GO:0070682">
    <property type="term" value="P:proteasome regulatory particle assembly"/>
    <property type="evidence" value="ECO:0007669"/>
    <property type="project" value="InterPro"/>
</dbReference>
<comment type="caution">
    <text evidence="4">The sequence shown here is derived from an EMBL/GenBank/DDBJ whole genome shotgun (WGS) entry which is preliminary data.</text>
</comment>
<dbReference type="FunCoup" id="G4T8L7">
    <property type="interactions" value="663"/>
</dbReference>
<organism evidence="4 5">
    <name type="scientific">Serendipita indica (strain DSM 11827)</name>
    <name type="common">Root endophyte fungus</name>
    <name type="synonym">Piriformospora indica</name>
    <dbReference type="NCBI Taxonomy" id="1109443"/>
    <lineage>
        <taxon>Eukaryota</taxon>
        <taxon>Fungi</taxon>
        <taxon>Dikarya</taxon>
        <taxon>Basidiomycota</taxon>
        <taxon>Agaricomycotina</taxon>
        <taxon>Agaricomycetes</taxon>
        <taxon>Sebacinales</taxon>
        <taxon>Serendipitaceae</taxon>
        <taxon>Serendipita</taxon>
    </lineage>
</organism>
<dbReference type="SUPFAM" id="SSF50156">
    <property type="entry name" value="PDZ domain-like"/>
    <property type="match status" value="1"/>
</dbReference>
<sequence length="261" mass="28672">MAARQRAMELMERKEAIETQLSEQFTILSANQSTMNTPLVDPEGFPRSDIDVWAVRHARVRIIELKNDLNGIVDAIAVALASMSKDDAASSSNAEASAPLTNGILHPDDTNTLRAFARVDGVAPNSPAATAGLRREDELVQFGRLTAEDFRQAPRSLQPLATLVAEYENRALEVVIRREGSVLTLNFTPRAGWGGRGLLGCTPGNNVSSMRFTDQGYFTCPNFCRTRVVLCMVAHRLLLRTNTAFLHRVKMAIFASLSRSV</sequence>
<evidence type="ECO:0000256" key="2">
    <source>
        <dbReference type="ARBA" id="ARBA00068021"/>
    </source>
</evidence>